<dbReference type="EMBL" id="JACHXA010000001">
    <property type="protein sequence ID" value="MBB3064300.1"/>
    <property type="molecule type" value="Genomic_DNA"/>
</dbReference>
<proteinExistence type="predicted"/>
<keyword evidence="1" id="KW-0732">Signal</keyword>
<sequence length="330" mass="35553">MLFGAAAIAASVLVLGSTAAHAGMPGEGKVVQPMTTGQSGHVFYHAVVQIALEKLGYEVKPHLEAEYPAIHLSVAQGDADYTAGHWDPLHQKFFDQAGGDEKMTRVGHLISGAGQGYFIDKKTANEHGIDNIGRFSDPKIAALFDTNGDGKANLTGCNPGWGCERVIEHQLDAFDLRGSINHDQGSYFALIADTITRYQGGESIFFYTWSPTWVGSILKPGDDVVQLNVPFSSLPGQENADTALPDGRNPGFGVNSIRVLANNEFLAENPAARRLFELLEIPIADVSAENNLQHQGEDAPEQIFGHAKDWIAQNQAQFDAWIAEAAAVTN</sequence>
<comment type="caution">
    <text evidence="3">The sequence shown here is derived from an EMBL/GenBank/DDBJ whole genome shotgun (WGS) entry which is preliminary data.</text>
</comment>
<reference evidence="3 4" key="1">
    <citation type="submission" date="2020-08" db="EMBL/GenBank/DDBJ databases">
        <title>Genomic Encyclopedia of Type Strains, Phase III (KMG-III): the genomes of soil and plant-associated and newly described type strains.</title>
        <authorList>
            <person name="Whitman W."/>
        </authorList>
    </citation>
    <scope>NUCLEOTIDE SEQUENCE [LARGE SCALE GENOMIC DNA]</scope>
    <source>
        <strain evidence="3 4">CECT 8803</strain>
    </source>
</reference>
<dbReference type="Gene3D" id="3.40.190.100">
    <property type="entry name" value="Glycine betaine-binding periplasmic protein, domain 2"/>
    <property type="match status" value="1"/>
</dbReference>
<evidence type="ECO:0000259" key="2">
    <source>
        <dbReference type="Pfam" id="PF04069"/>
    </source>
</evidence>
<organism evidence="3 4">
    <name type="scientific">Limibacillus halophilus</name>
    <dbReference type="NCBI Taxonomy" id="1579333"/>
    <lineage>
        <taxon>Bacteria</taxon>
        <taxon>Pseudomonadati</taxon>
        <taxon>Pseudomonadota</taxon>
        <taxon>Alphaproteobacteria</taxon>
        <taxon>Rhodospirillales</taxon>
        <taxon>Rhodovibrionaceae</taxon>
        <taxon>Limibacillus</taxon>
    </lineage>
</organism>
<dbReference type="NCBIfam" id="NF008334">
    <property type="entry name" value="PRK11119.1"/>
    <property type="match status" value="1"/>
</dbReference>
<gene>
    <name evidence="3" type="ORF">FHR98_000565</name>
</gene>
<keyword evidence="4" id="KW-1185">Reference proteome</keyword>
<feature type="chain" id="PRO_5032611008" evidence="1">
    <location>
        <begin position="23"/>
        <end position="330"/>
    </location>
</feature>
<dbReference type="CDD" id="cd13638">
    <property type="entry name" value="PBP2_EcProx_like"/>
    <property type="match status" value="1"/>
</dbReference>
<dbReference type="Pfam" id="PF04069">
    <property type="entry name" value="OpuAC"/>
    <property type="match status" value="1"/>
</dbReference>
<dbReference type="RefSeq" id="WP_221205684.1">
    <property type="nucleotide sequence ID" value="NZ_JACHXA010000001.1"/>
</dbReference>
<dbReference type="Proteomes" id="UP000581135">
    <property type="component" value="Unassembled WGS sequence"/>
</dbReference>
<dbReference type="Gene3D" id="3.40.190.10">
    <property type="entry name" value="Periplasmic binding protein-like II"/>
    <property type="match status" value="1"/>
</dbReference>
<dbReference type="GO" id="GO:0022857">
    <property type="term" value="F:transmembrane transporter activity"/>
    <property type="evidence" value="ECO:0007669"/>
    <property type="project" value="InterPro"/>
</dbReference>
<dbReference type="GO" id="GO:0043190">
    <property type="term" value="C:ATP-binding cassette (ABC) transporter complex"/>
    <property type="evidence" value="ECO:0007669"/>
    <property type="project" value="InterPro"/>
</dbReference>
<accession>A0A839SRE0</accession>
<protein>
    <submittedName>
        <fullName evidence="3">Glycine betaine/proline transport system substrate-binding protein</fullName>
    </submittedName>
</protein>
<evidence type="ECO:0000256" key="1">
    <source>
        <dbReference type="SAM" id="SignalP"/>
    </source>
</evidence>
<dbReference type="InterPro" id="IPR007210">
    <property type="entry name" value="ABC_Gly_betaine_transp_sub-bd"/>
</dbReference>
<evidence type="ECO:0000313" key="3">
    <source>
        <dbReference type="EMBL" id="MBB3064300.1"/>
    </source>
</evidence>
<name>A0A839SRE0_9PROT</name>
<evidence type="ECO:0000313" key="4">
    <source>
        <dbReference type="Proteomes" id="UP000581135"/>
    </source>
</evidence>
<dbReference type="SUPFAM" id="SSF53850">
    <property type="entry name" value="Periplasmic binding protein-like II"/>
    <property type="match status" value="1"/>
</dbReference>
<feature type="signal peptide" evidence="1">
    <location>
        <begin position="1"/>
        <end position="22"/>
    </location>
</feature>
<feature type="domain" description="ABC-type glycine betaine transport system substrate-binding" evidence="2">
    <location>
        <begin position="39"/>
        <end position="313"/>
    </location>
</feature>
<dbReference type="AlphaFoldDB" id="A0A839SRE0"/>